<feature type="non-terminal residue" evidence="9">
    <location>
        <position position="1"/>
    </location>
</feature>
<dbReference type="STRING" id="215637.A0A4P9ZTH6"/>
<evidence type="ECO:0000313" key="10">
    <source>
        <dbReference type="Proteomes" id="UP000268162"/>
    </source>
</evidence>
<name>A0A4P9ZTH6_9FUNG</name>
<dbReference type="EMBL" id="ML002727">
    <property type="protein sequence ID" value="RKP36052.1"/>
    <property type="molecule type" value="Genomic_DNA"/>
</dbReference>
<evidence type="ECO:0000256" key="2">
    <source>
        <dbReference type="ARBA" id="ARBA00005126"/>
    </source>
</evidence>
<evidence type="ECO:0000256" key="7">
    <source>
        <dbReference type="ARBA" id="ARBA00023007"/>
    </source>
</evidence>
<evidence type="ECO:0000313" key="9">
    <source>
        <dbReference type="EMBL" id="RKP36052.1"/>
    </source>
</evidence>
<dbReference type="SUPFAM" id="SSF55620">
    <property type="entry name" value="Tetrahydrobiopterin biosynthesis enzymes-like"/>
    <property type="match status" value="1"/>
</dbReference>
<evidence type="ECO:0000256" key="6">
    <source>
        <dbReference type="ARBA" id="ARBA00022833"/>
    </source>
</evidence>
<dbReference type="InterPro" id="IPR038418">
    <property type="entry name" value="6-PTP_synth/QueD_sf"/>
</dbReference>
<sequence length="86" mass="10112">QVNETTGMVINISHLKECIQVAIMDPLDHQNLDRDVPFFHQRPSTTENLVLFIWQNVQAFLGPGWLYRIKLYETDLNFVEYFGDEV</sequence>
<gene>
    <name evidence="9" type="ORF">BJ085DRAFT_13740</name>
</gene>
<keyword evidence="5" id="KW-0479">Metal-binding</keyword>
<evidence type="ECO:0000256" key="3">
    <source>
        <dbReference type="ARBA" id="ARBA00009164"/>
    </source>
</evidence>
<dbReference type="GO" id="GO:0006729">
    <property type="term" value="P:tetrahydrobiopterin biosynthetic process"/>
    <property type="evidence" value="ECO:0007669"/>
    <property type="project" value="UniProtKB-UniPathway"/>
</dbReference>
<dbReference type="UniPathway" id="UPA00849">
    <property type="reaction ID" value="UER00819"/>
</dbReference>
<evidence type="ECO:0000256" key="4">
    <source>
        <dbReference type="ARBA" id="ARBA00013100"/>
    </source>
</evidence>
<evidence type="ECO:0000256" key="8">
    <source>
        <dbReference type="ARBA" id="ARBA00023239"/>
    </source>
</evidence>
<dbReference type="Pfam" id="PF01242">
    <property type="entry name" value="PTPS"/>
    <property type="match status" value="1"/>
</dbReference>
<protein>
    <recommendedName>
        <fullName evidence="4">6-pyruvoyltetrahydropterin synthase</fullName>
        <ecNumber evidence="4">4.2.3.12</ecNumber>
    </recommendedName>
</protein>
<keyword evidence="7" id="KW-0783">Tetrahydrobiopterin biosynthesis</keyword>
<dbReference type="AlphaFoldDB" id="A0A4P9ZTH6"/>
<dbReference type="EC" id="4.2.3.12" evidence="4"/>
<dbReference type="GO" id="GO:0046872">
    <property type="term" value="F:metal ion binding"/>
    <property type="evidence" value="ECO:0007669"/>
    <property type="project" value="UniProtKB-KW"/>
</dbReference>
<comment type="similarity">
    <text evidence="3">Belongs to the PTPS family.</text>
</comment>
<keyword evidence="6" id="KW-0862">Zinc</keyword>
<dbReference type="PANTHER" id="PTHR12589:SF7">
    <property type="entry name" value="6-PYRUVOYL TETRAHYDROBIOPTERIN SYNTHASE"/>
    <property type="match status" value="1"/>
</dbReference>
<dbReference type="InterPro" id="IPR007115">
    <property type="entry name" value="6-PTP_synth/QueD"/>
</dbReference>
<evidence type="ECO:0000256" key="1">
    <source>
        <dbReference type="ARBA" id="ARBA00001947"/>
    </source>
</evidence>
<comment type="cofactor">
    <cofactor evidence="1">
        <name>Zn(2+)</name>
        <dbReference type="ChEBI" id="CHEBI:29105"/>
    </cofactor>
</comment>
<organism evidence="9 10">
    <name type="scientific">Dimargaris cristalligena</name>
    <dbReference type="NCBI Taxonomy" id="215637"/>
    <lineage>
        <taxon>Eukaryota</taxon>
        <taxon>Fungi</taxon>
        <taxon>Fungi incertae sedis</taxon>
        <taxon>Zoopagomycota</taxon>
        <taxon>Kickxellomycotina</taxon>
        <taxon>Dimargaritomycetes</taxon>
        <taxon>Dimargaritales</taxon>
        <taxon>Dimargaritaceae</taxon>
        <taxon>Dimargaris</taxon>
    </lineage>
</organism>
<accession>A0A4P9ZTH6</accession>
<dbReference type="GO" id="GO:0005739">
    <property type="term" value="C:mitochondrion"/>
    <property type="evidence" value="ECO:0007669"/>
    <property type="project" value="TreeGrafter"/>
</dbReference>
<keyword evidence="8" id="KW-0456">Lyase</keyword>
<keyword evidence="10" id="KW-1185">Reference proteome</keyword>
<dbReference type="PANTHER" id="PTHR12589">
    <property type="entry name" value="PYRUVOYL TETRAHYDROBIOPTERIN SYNTHASE"/>
    <property type="match status" value="1"/>
</dbReference>
<dbReference type="Gene3D" id="3.30.479.10">
    <property type="entry name" value="6-pyruvoyl tetrahydropterin synthase/QueD"/>
    <property type="match status" value="1"/>
</dbReference>
<dbReference type="GO" id="GO:0003874">
    <property type="term" value="F:6-pyruvoyltetrahydropterin synthase activity"/>
    <property type="evidence" value="ECO:0007669"/>
    <property type="project" value="UniProtKB-EC"/>
</dbReference>
<proteinExistence type="inferred from homology"/>
<comment type="pathway">
    <text evidence="2">Cofactor biosynthesis; tetrahydrobiopterin biosynthesis; tetrahydrobiopterin from 7,8-dihydroneopterin triphosphate: step 1/3.</text>
</comment>
<reference evidence="10" key="1">
    <citation type="journal article" date="2018" name="Nat. Microbiol.">
        <title>Leveraging single-cell genomics to expand the fungal tree of life.</title>
        <authorList>
            <person name="Ahrendt S.R."/>
            <person name="Quandt C.A."/>
            <person name="Ciobanu D."/>
            <person name="Clum A."/>
            <person name="Salamov A."/>
            <person name="Andreopoulos B."/>
            <person name="Cheng J.F."/>
            <person name="Woyke T."/>
            <person name="Pelin A."/>
            <person name="Henrissat B."/>
            <person name="Reynolds N.K."/>
            <person name="Benny G.L."/>
            <person name="Smith M.E."/>
            <person name="James T.Y."/>
            <person name="Grigoriev I.V."/>
        </authorList>
    </citation>
    <scope>NUCLEOTIDE SEQUENCE [LARGE SCALE GENOMIC DNA]</scope>
    <source>
        <strain evidence="10">RSA 468</strain>
    </source>
</reference>
<dbReference type="Proteomes" id="UP000268162">
    <property type="component" value="Unassembled WGS sequence"/>
</dbReference>
<evidence type="ECO:0000256" key="5">
    <source>
        <dbReference type="ARBA" id="ARBA00022723"/>
    </source>
</evidence>